<dbReference type="PANTHER" id="PTHR12832:SF11">
    <property type="entry name" value="LD23868P"/>
    <property type="match status" value="1"/>
</dbReference>
<protein>
    <submittedName>
        <fullName evidence="3">Uncharacterized protein</fullName>
    </submittedName>
</protein>
<dbReference type="AlphaFoldDB" id="A0AAE0BZ98"/>
<dbReference type="InterPro" id="IPR008862">
    <property type="entry name" value="Tcp11"/>
</dbReference>
<dbReference type="GO" id="GO:0007165">
    <property type="term" value="P:signal transduction"/>
    <property type="evidence" value="ECO:0007669"/>
    <property type="project" value="TreeGrafter"/>
</dbReference>
<reference evidence="3 4" key="1">
    <citation type="journal article" date="2015" name="Genome Biol. Evol.">
        <title>Comparative Genomics of a Bacterivorous Green Alga Reveals Evolutionary Causalities and Consequences of Phago-Mixotrophic Mode of Nutrition.</title>
        <authorList>
            <person name="Burns J.A."/>
            <person name="Paasch A."/>
            <person name="Narechania A."/>
            <person name="Kim E."/>
        </authorList>
    </citation>
    <scope>NUCLEOTIDE SEQUENCE [LARGE SCALE GENOMIC DNA]</scope>
    <source>
        <strain evidence="3 4">PLY_AMNH</strain>
    </source>
</reference>
<dbReference type="Pfam" id="PF05794">
    <property type="entry name" value="Tcp11"/>
    <property type="match status" value="1"/>
</dbReference>
<keyword evidence="4" id="KW-1185">Reference proteome</keyword>
<feature type="compositionally biased region" description="Basic and acidic residues" evidence="2">
    <location>
        <begin position="1"/>
        <end position="22"/>
    </location>
</feature>
<sequence length="749" mass="83221">MENRDKDISETSLQEREDKVDSDPESSPPSPSSQDHQEGATVRKLESKAAKGSGLGKAVPVLALAALVALLVRSKKGAKGAKSLRTQRRLSFRSGDVLEQVKISPSAAAPAATYERDELSLAAPAPTESEMEVLKEPVTIAPAKAAHKPKEPHGPVPVSAMPKPEKPLTSNTSEPVPVSAVPKPEKRLTSNTSVPVPVSAVPKPEPRLTLNTSDSAASWPEDRTGDADPTTPRTGLDVPPFPEATQRDMVERLQNQALAHEVILDPEYQMQPPAKDPMRAQVETSMKRAYWDMFSQSLAKHDFKMLFDNLQEIKGRIAEAIPSKRQDMREALDGNFDLEHLAKQIEHRAFDAESLRQIISTVLDIILQLEAPARAQRSEAGNLSIIVGPFAHAFGTLGVWWVNKLSERRLGDGVAWASLWVEAKAEELDEKCQDKTWEGHLPEIFEYINDKLNMLSLDVMNFQLRMMAGFLKVHGARYERDKFTDMLQKGETSLKVTTEWLEQQRTAITTSEFFTASEKLVCLRSRSGPASPPSKGGQTSQVAETDTRSFLLHRYGIMSLLQHPTALDASTCPEILHLDLKNLVQFQNSLQAWTLVGALMMFASQMLGTKGVVLSPDKTRQLKSGLFQMLNHPLGNIRSLQEFLLKFFVMVLEEEGIAAMSDTETAMVRRMAEKTASTQDTFYQTMNKTLLKTMWAYLRHPTQEEAEAALNSCQLIVKDEITSSCKLLGRIVSHNFDVHRATVYRILNS</sequence>
<evidence type="ECO:0000256" key="1">
    <source>
        <dbReference type="ARBA" id="ARBA00010954"/>
    </source>
</evidence>
<evidence type="ECO:0000313" key="3">
    <source>
        <dbReference type="EMBL" id="KAK3245516.1"/>
    </source>
</evidence>
<comment type="caution">
    <text evidence="3">The sequence shown here is derived from an EMBL/GenBank/DDBJ whole genome shotgun (WGS) entry which is preliminary data.</text>
</comment>
<comment type="similarity">
    <text evidence="1">Belongs to the TCP11 family.</text>
</comment>
<feature type="compositionally biased region" description="Basic and acidic residues" evidence="2">
    <location>
        <begin position="35"/>
        <end position="49"/>
    </location>
</feature>
<evidence type="ECO:0000313" key="4">
    <source>
        <dbReference type="Proteomes" id="UP001190700"/>
    </source>
</evidence>
<dbReference type="Proteomes" id="UP001190700">
    <property type="component" value="Unassembled WGS sequence"/>
</dbReference>
<feature type="region of interest" description="Disordered" evidence="2">
    <location>
        <begin position="1"/>
        <end position="54"/>
    </location>
</feature>
<feature type="region of interest" description="Disordered" evidence="2">
    <location>
        <begin position="76"/>
        <end position="241"/>
    </location>
</feature>
<dbReference type="EMBL" id="LGRX02030578">
    <property type="protein sequence ID" value="KAK3245516.1"/>
    <property type="molecule type" value="Genomic_DNA"/>
</dbReference>
<organism evidence="3 4">
    <name type="scientific">Cymbomonas tetramitiformis</name>
    <dbReference type="NCBI Taxonomy" id="36881"/>
    <lineage>
        <taxon>Eukaryota</taxon>
        <taxon>Viridiplantae</taxon>
        <taxon>Chlorophyta</taxon>
        <taxon>Pyramimonadophyceae</taxon>
        <taxon>Pyramimonadales</taxon>
        <taxon>Pyramimonadaceae</taxon>
        <taxon>Cymbomonas</taxon>
    </lineage>
</organism>
<dbReference type="PANTHER" id="PTHR12832">
    <property type="entry name" value="TESTIS-SPECIFIC PROTEIN PBS13 T-COMPLEX 11"/>
    <property type="match status" value="1"/>
</dbReference>
<proteinExistence type="inferred from homology"/>
<gene>
    <name evidence="3" type="ORF">CYMTET_44919</name>
</gene>
<accession>A0AAE0BZ98</accession>
<evidence type="ECO:0000256" key="2">
    <source>
        <dbReference type="SAM" id="MobiDB-lite"/>
    </source>
</evidence>
<name>A0AAE0BZ98_9CHLO</name>